<dbReference type="Gene3D" id="3.40.190.290">
    <property type="match status" value="1"/>
</dbReference>
<dbReference type="PANTHER" id="PTHR30346:SF29">
    <property type="entry name" value="LYSR SUBSTRATE-BINDING"/>
    <property type="match status" value="1"/>
</dbReference>
<dbReference type="AlphaFoldDB" id="A0A7X8THF2"/>
<dbReference type="PANTHER" id="PTHR30346">
    <property type="entry name" value="TRANSCRIPTIONAL DUAL REGULATOR HCAR-RELATED"/>
    <property type="match status" value="1"/>
</dbReference>
<evidence type="ECO:0000256" key="1">
    <source>
        <dbReference type="ARBA" id="ARBA00009437"/>
    </source>
</evidence>
<evidence type="ECO:0000256" key="2">
    <source>
        <dbReference type="ARBA" id="ARBA00023015"/>
    </source>
</evidence>
<evidence type="ECO:0000313" key="6">
    <source>
        <dbReference type="EMBL" id="NLS08460.1"/>
    </source>
</evidence>
<protein>
    <submittedName>
        <fullName evidence="6">LysR family transcriptional regulator</fullName>
    </submittedName>
</protein>
<comment type="caution">
    <text evidence="6">The sequence shown here is derived from an EMBL/GenBank/DDBJ whole genome shotgun (WGS) entry which is preliminary data.</text>
</comment>
<accession>A0A7X8THF2</accession>
<dbReference type="EMBL" id="JABAHY010000001">
    <property type="protein sequence ID" value="NLS08460.1"/>
    <property type="molecule type" value="Genomic_DNA"/>
</dbReference>
<feature type="domain" description="HTH lysR-type" evidence="5">
    <location>
        <begin position="2"/>
        <end position="59"/>
    </location>
</feature>
<dbReference type="SUPFAM" id="SSF46785">
    <property type="entry name" value="Winged helix' DNA-binding domain"/>
    <property type="match status" value="1"/>
</dbReference>
<dbReference type="Proteomes" id="UP000523139">
    <property type="component" value="Unassembled WGS sequence"/>
</dbReference>
<evidence type="ECO:0000256" key="4">
    <source>
        <dbReference type="ARBA" id="ARBA00023163"/>
    </source>
</evidence>
<dbReference type="PROSITE" id="PS50931">
    <property type="entry name" value="HTH_LYSR"/>
    <property type="match status" value="1"/>
</dbReference>
<dbReference type="GO" id="GO:0032993">
    <property type="term" value="C:protein-DNA complex"/>
    <property type="evidence" value="ECO:0007669"/>
    <property type="project" value="TreeGrafter"/>
</dbReference>
<evidence type="ECO:0000259" key="5">
    <source>
        <dbReference type="PROSITE" id="PS50931"/>
    </source>
</evidence>
<gene>
    <name evidence="6" type="ORF">HGQ17_00245</name>
</gene>
<keyword evidence="2" id="KW-0805">Transcription regulation</keyword>
<dbReference type="InterPro" id="IPR036388">
    <property type="entry name" value="WH-like_DNA-bd_sf"/>
</dbReference>
<proteinExistence type="inferred from homology"/>
<comment type="similarity">
    <text evidence="1">Belongs to the LysR transcriptional regulatory family.</text>
</comment>
<evidence type="ECO:0000313" key="7">
    <source>
        <dbReference type="Proteomes" id="UP000523139"/>
    </source>
</evidence>
<keyword evidence="4" id="KW-0804">Transcription</keyword>
<dbReference type="GO" id="GO:0003700">
    <property type="term" value="F:DNA-binding transcription factor activity"/>
    <property type="evidence" value="ECO:0007669"/>
    <property type="project" value="InterPro"/>
</dbReference>
<dbReference type="SUPFAM" id="SSF53850">
    <property type="entry name" value="Periplasmic binding protein-like II"/>
    <property type="match status" value="1"/>
</dbReference>
<sequence>MINPHRLRVLRAVLTAGSIHGAARNLHYSPATVSQHMAELARETGLELFTRSGRGLAPTPAAVHLSEQAGEALAGLDRLDRVVTDLREGRDRQLTISTFSSAAKHWLPDVVTAVRAQDPGLTFEISLNESEAPAASRPVDIDVQQESLEEPEQHFPGYLRHPLGIEDFEVVLPAGHPLAEAEATSVHDLRDLPWIDQDIYDSPVTRIIRSACRAAGFTPRVMAKLDDHYAALGLVEAGAGITVLTRLAALDAPAGVAVRPLVNPRIQRRVVAHIRKDSGSTPPVATAMETLERLAQEAGLLNP</sequence>
<keyword evidence="7" id="KW-1185">Reference proteome</keyword>
<dbReference type="Pfam" id="PF03466">
    <property type="entry name" value="LysR_substrate"/>
    <property type="match status" value="1"/>
</dbReference>
<reference evidence="6 7" key="1">
    <citation type="submission" date="2020-04" db="EMBL/GenBank/DDBJ databases">
        <title>Nesterenkonia sp. nov., isolated from marine sediment.</title>
        <authorList>
            <person name="Zhang G."/>
        </authorList>
    </citation>
    <scope>NUCLEOTIDE SEQUENCE [LARGE SCALE GENOMIC DNA]</scope>
    <source>
        <strain evidence="6 7">MY13</strain>
    </source>
</reference>
<name>A0A7X8THF2_9MICC</name>
<dbReference type="RefSeq" id="WP_168885969.1">
    <property type="nucleotide sequence ID" value="NZ_JABAHY010000001.1"/>
</dbReference>
<dbReference type="Pfam" id="PF00126">
    <property type="entry name" value="HTH_1"/>
    <property type="match status" value="1"/>
</dbReference>
<dbReference type="InterPro" id="IPR005119">
    <property type="entry name" value="LysR_subst-bd"/>
</dbReference>
<keyword evidence="3" id="KW-0238">DNA-binding</keyword>
<dbReference type="Gene3D" id="1.10.10.10">
    <property type="entry name" value="Winged helix-like DNA-binding domain superfamily/Winged helix DNA-binding domain"/>
    <property type="match status" value="1"/>
</dbReference>
<dbReference type="InterPro" id="IPR000847">
    <property type="entry name" value="LysR_HTH_N"/>
</dbReference>
<dbReference type="GO" id="GO:0003677">
    <property type="term" value="F:DNA binding"/>
    <property type="evidence" value="ECO:0007669"/>
    <property type="project" value="UniProtKB-KW"/>
</dbReference>
<evidence type="ECO:0000256" key="3">
    <source>
        <dbReference type="ARBA" id="ARBA00023125"/>
    </source>
</evidence>
<dbReference type="InterPro" id="IPR036390">
    <property type="entry name" value="WH_DNA-bd_sf"/>
</dbReference>
<organism evidence="6 7">
    <name type="scientific">Nesterenkonia sedimenti</name>
    <dbReference type="NCBI Taxonomy" id="1463632"/>
    <lineage>
        <taxon>Bacteria</taxon>
        <taxon>Bacillati</taxon>
        <taxon>Actinomycetota</taxon>
        <taxon>Actinomycetes</taxon>
        <taxon>Micrococcales</taxon>
        <taxon>Micrococcaceae</taxon>
        <taxon>Nesterenkonia</taxon>
    </lineage>
</organism>